<evidence type="ECO:0000313" key="6">
    <source>
        <dbReference type="Proteomes" id="UP000886786"/>
    </source>
</evidence>
<comment type="subcellular location">
    <subcellularLocation>
        <location evidence="1">Periplasm</location>
    </subcellularLocation>
</comment>
<feature type="domain" description="SsuA/THI5-like" evidence="4">
    <location>
        <begin position="45"/>
        <end position="254"/>
    </location>
</feature>
<dbReference type="InterPro" id="IPR015168">
    <property type="entry name" value="SsuA/THI5"/>
</dbReference>
<dbReference type="GO" id="GO:0042597">
    <property type="term" value="C:periplasmic space"/>
    <property type="evidence" value="ECO:0007669"/>
    <property type="project" value="UniProtKB-SubCell"/>
</dbReference>
<dbReference type="Proteomes" id="UP000886786">
    <property type="component" value="Unassembled WGS sequence"/>
</dbReference>
<dbReference type="AlphaFoldDB" id="A0A9D0ZQV8"/>
<reference evidence="5" key="2">
    <citation type="journal article" date="2021" name="PeerJ">
        <title>Extensive microbial diversity within the chicken gut microbiome revealed by metagenomics and culture.</title>
        <authorList>
            <person name="Gilroy R."/>
            <person name="Ravi A."/>
            <person name="Getino M."/>
            <person name="Pursley I."/>
            <person name="Horton D.L."/>
            <person name="Alikhan N.F."/>
            <person name="Baker D."/>
            <person name="Gharbi K."/>
            <person name="Hall N."/>
            <person name="Watson M."/>
            <person name="Adriaenssens E.M."/>
            <person name="Foster-Nyarko E."/>
            <person name="Jarju S."/>
            <person name="Secka A."/>
            <person name="Antonio M."/>
            <person name="Oren A."/>
            <person name="Chaudhuri R.R."/>
            <person name="La Ragione R."/>
            <person name="Hildebrand F."/>
            <person name="Pallen M.J."/>
        </authorList>
    </citation>
    <scope>NUCLEOTIDE SEQUENCE</scope>
    <source>
        <strain evidence="5">CHK147-3167</strain>
    </source>
</reference>
<evidence type="ECO:0000256" key="1">
    <source>
        <dbReference type="ARBA" id="ARBA00004418"/>
    </source>
</evidence>
<evidence type="ECO:0000259" key="4">
    <source>
        <dbReference type="Pfam" id="PF09084"/>
    </source>
</evidence>
<evidence type="ECO:0000313" key="5">
    <source>
        <dbReference type="EMBL" id="HIQ90562.1"/>
    </source>
</evidence>
<name>A0A9D0ZQV8_9FIRM</name>
<proteinExistence type="inferred from homology"/>
<dbReference type="SUPFAM" id="SSF53850">
    <property type="entry name" value="Periplasmic binding protein-like II"/>
    <property type="match status" value="1"/>
</dbReference>
<dbReference type="Gene3D" id="3.40.190.10">
    <property type="entry name" value="Periplasmic binding protein-like II"/>
    <property type="match status" value="2"/>
</dbReference>
<dbReference type="PANTHER" id="PTHR30024:SF47">
    <property type="entry name" value="TAURINE-BINDING PERIPLASMIC PROTEIN"/>
    <property type="match status" value="1"/>
</dbReference>
<evidence type="ECO:0000256" key="2">
    <source>
        <dbReference type="ARBA" id="ARBA00010742"/>
    </source>
</evidence>
<keyword evidence="3" id="KW-0732">Signal</keyword>
<dbReference type="PANTHER" id="PTHR30024">
    <property type="entry name" value="ALIPHATIC SULFONATES-BINDING PROTEIN-RELATED"/>
    <property type="match status" value="1"/>
</dbReference>
<comment type="similarity">
    <text evidence="2">Belongs to the bacterial solute-binding protein SsuA/TauA family.</text>
</comment>
<protein>
    <submittedName>
        <fullName evidence="5">ABC transporter substrate-binding protein</fullName>
    </submittedName>
</protein>
<dbReference type="EMBL" id="DVFV01000054">
    <property type="protein sequence ID" value="HIQ90562.1"/>
    <property type="molecule type" value="Genomic_DNA"/>
</dbReference>
<organism evidence="5 6">
    <name type="scientific">Candidatus Coprosoma intestinipullorum</name>
    <dbReference type="NCBI Taxonomy" id="2840752"/>
    <lineage>
        <taxon>Bacteria</taxon>
        <taxon>Bacillati</taxon>
        <taxon>Bacillota</taxon>
        <taxon>Bacillota incertae sedis</taxon>
        <taxon>Candidatus Coprosoma</taxon>
    </lineage>
</organism>
<comment type="caution">
    <text evidence="5">The sequence shown here is derived from an EMBL/GenBank/DDBJ whole genome shotgun (WGS) entry which is preliminary data.</text>
</comment>
<sequence length="328" mass="36299">MKKIIAILIIVCLIVVGFFVFRKEEEDTGLKKVKVAEVTHSIFYAPQYAAHALGYFEDEGLDIEIILTSGADKVTSAVLSGDVQIGFCGSESTIYVYNQKQEDYLISFAGLTKKDGSFLVAREKTDDFKLDDLKGKHIIGGREGGMPAMTLEYALNKNGVSSDETNIDTSIDFASMSGAFMSGTGDYVALFEPTASELEKEGYGYIIASIGELGGDVPYTTYNAKKSYIEDNPEVIEGFTKAIQKGLDFVHTHSSEEVAEVIEDYFPDTDMDDLVSIVQRYKDIDSWYDTTYISEADFDHIQEIVDNAGQLEAKAPYNKLVDNTYAEK</sequence>
<reference evidence="5" key="1">
    <citation type="submission" date="2020-10" db="EMBL/GenBank/DDBJ databases">
        <authorList>
            <person name="Gilroy R."/>
        </authorList>
    </citation>
    <scope>NUCLEOTIDE SEQUENCE</scope>
    <source>
        <strain evidence="5">CHK147-3167</strain>
    </source>
</reference>
<accession>A0A9D0ZQV8</accession>
<gene>
    <name evidence="5" type="ORF">IAB27_02895</name>
</gene>
<evidence type="ECO:0000256" key="3">
    <source>
        <dbReference type="ARBA" id="ARBA00022729"/>
    </source>
</evidence>
<dbReference type="Pfam" id="PF09084">
    <property type="entry name" value="NMT1"/>
    <property type="match status" value="1"/>
</dbReference>